<protein>
    <submittedName>
        <fullName evidence="2">Uncharacterized protein</fullName>
    </submittedName>
</protein>
<evidence type="ECO:0000313" key="2">
    <source>
        <dbReference type="EMBL" id="GAW25494.1"/>
    </source>
</evidence>
<evidence type="ECO:0000313" key="3">
    <source>
        <dbReference type="Proteomes" id="UP000054516"/>
    </source>
</evidence>
<dbReference type="AlphaFoldDB" id="A0A1S8A5W5"/>
<accession>A0A1S8A5W5</accession>
<dbReference type="EMBL" id="DF977452">
    <property type="protein sequence ID" value="GAW25494.1"/>
    <property type="molecule type" value="Genomic_DNA"/>
</dbReference>
<dbReference type="OrthoDB" id="4722718at2759"/>
<evidence type="ECO:0000256" key="1">
    <source>
        <dbReference type="SAM" id="MobiDB-lite"/>
    </source>
</evidence>
<proteinExistence type="predicted"/>
<keyword evidence="3" id="KW-1185">Reference proteome</keyword>
<sequence>MTRPSVRRLKKRRVLLPPAGSGSRAGRNTPHILSRRPVRCISFASRVRGYYRDVAKIADGLRPDPIARWNGRNQQSQMDGYDSDEEDLRNGVRITYSAEGRVVFKASLRYVLESEFHSVRARGEQLSAMLSELEPEHRRLRRHYSETLGLDWTTSQWEHFFLFEDRYFKVRERLYDVQDEMEHMTAQMYLFLVDPYDYGYLIEDGDTTVWSLNGIAEEQVRNNEYPALEWNGVDLNESIWDYEKLSSAL</sequence>
<dbReference type="Proteomes" id="UP000054516">
    <property type="component" value="Unassembled WGS sequence"/>
</dbReference>
<name>A0A1S8A5W5_ROSNE</name>
<feature type="compositionally biased region" description="Basic residues" evidence="1">
    <location>
        <begin position="1"/>
        <end position="14"/>
    </location>
</feature>
<reference evidence="2" key="1">
    <citation type="submission" date="2016-03" db="EMBL/GenBank/DDBJ databases">
        <title>Draft genome sequence of Rosellinia necatrix.</title>
        <authorList>
            <person name="Kanematsu S."/>
        </authorList>
    </citation>
    <scope>NUCLEOTIDE SEQUENCE [LARGE SCALE GENOMIC DNA]</scope>
    <source>
        <strain evidence="2">W97</strain>
    </source>
</reference>
<organism evidence="2">
    <name type="scientific">Rosellinia necatrix</name>
    <name type="common">White root-rot fungus</name>
    <dbReference type="NCBI Taxonomy" id="77044"/>
    <lineage>
        <taxon>Eukaryota</taxon>
        <taxon>Fungi</taxon>
        <taxon>Dikarya</taxon>
        <taxon>Ascomycota</taxon>
        <taxon>Pezizomycotina</taxon>
        <taxon>Sordariomycetes</taxon>
        <taxon>Xylariomycetidae</taxon>
        <taxon>Xylariales</taxon>
        <taxon>Xylariaceae</taxon>
        <taxon>Rosellinia</taxon>
    </lineage>
</organism>
<gene>
    <name evidence="2" type="ORF">SAMD00023353_0702750</name>
</gene>
<feature type="region of interest" description="Disordered" evidence="1">
    <location>
        <begin position="1"/>
        <end position="31"/>
    </location>
</feature>